<name>A0A1G4JTI3_9SACH</name>
<sequence length="714" mass="79632">MSKRGTKHAELDEKSEYIPSVSFDTVPLLAGIACENTDEDHNCDDHFLEYTEEEFYDNETSADGWNHSYTPSLSGGKAHSYLIDSKINGLDGFHIGTHGRVARTDYPSRPTIVNEALVLNKSHKNWLPLWRRRKATAESRFRNRNNRFVFPDIILPKDGDVKISSTSGSTPMSKEQRRRALIIGKKVGFPNSPRTIVCHISGRKYTWVGLDWLVKRFAQDVDHLVIIANIPKMSNHQSRSRSRSRSAAPRSKSAARSRRLSGTSETLHRTLSAEAGTDRNQNKHEQWLEWASGYDADHIKQVLKNILNYVVCILPKDRAIKITVEIVIGKTRKILVDSMNVYSPELIVLSTQRAKEGESLVKWRSKSLIDKACQSFPVPIILVPVRKLVELEASVRDGLESQIKKNIAGDNEERPNLHRSKTAPETFDRIDTSTSSLSTPLQEDLDSSSFESEDSYDGSLSPFSTKDAATANTIMTEQLLTIRRNVKSKIRILEKNSSLALDSQLTQKVDVVINSSMRFARLLDEMNQSTESLMDLKRVLSGNSNANETSIRKSMLDVPTSTKGANNKAKLRAPRITFDQDTISAPSTQIKFAPQAKEQDGSSSSGLTPMDRTMSFDATLRPRTSHNCEGSTKEPDLRKVRSAGGLKPTKSASSISSDMKKKSKGFFSFFKGPDSSGNSLSSSRRNSSGSESSGIFLNPPLAKKRSRFFGLKKN</sequence>
<feature type="compositionally biased region" description="Polar residues" evidence="1">
    <location>
        <begin position="432"/>
        <end position="441"/>
    </location>
</feature>
<evidence type="ECO:0000256" key="1">
    <source>
        <dbReference type="SAM" id="MobiDB-lite"/>
    </source>
</evidence>
<evidence type="ECO:0000313" key="2">
    <source>
        <dbReference type="EMBL" id="SCU94213.1"/>
    </source>
</evidence>
<dbReference type="OrthoDB" id="843225at2759"/>
<accession>A0A1G4JTI3</accession>
<reference evidence="3" key="1">
    <citation type="submission" date="2016-03" db="EMBL/GenBank/DDBJ databases">
        <authorList>
            <person name="Devillers H."/>
        </authorList>
    </citation>
    <scope>NUCLEOTIDE SEQUENCE [LARGE SCALE GENOMIC DNA]</scope>
</reference>
<dbReference type="EMBL" id="LT598457">
    <property type="protein sequence ID" value="SCU94213.1"/>
    <property type="molecule type" value="Genomic_DNA"/>
</dbReference>
<proteinExistence type="predicted"/>
<dbReference type="Proteomes" id="UP000190274">
    <property type="component" value="Chromosome G"/>
</dbReference>
<feature type="region of interest" description="Disordered" evidence="1">
    <location>
        <begin position="576"/>
        <end position="699"/>
    </location>
</feature>
<feature type="compositionally biased region" description="Acidic residues" evidence="1">
    <location>
        <begin position="443"/>
        <end position="456"/>
    </location>
</feature>
<dbReference type="AlphaFoldDB" id="A0A1G4JTI3"/>
<gene>
    <name evidence="2" type="ORF">LADA_0G07250G</name>
</gene>
<dbReference type="STRING" id="1266660.A0A1G4JTI3"/>
<evidence type="ECO:0000313" key="3">
    <source>
        <dbReference type="Proteomes" id="UP000190274"/>
    </source>
</evidence>
<organism evidence="2 3">
    <name type="scientific">Lachancea dasiensis</name>
    <dbReference type="NCBI Taxonomy" id="1072105"/>
    <lineage>
        <taxon>Eukaryota</taxon>
        <taxon>Fungi</taxon>
        <taxon>Dikarya</taxon>
        <taxon>Ascomycota</taxon>
        <taxon>Saccharomycotina</taxon>
        <taxon>Saccharomycetes</taxon>
        <taxon>Saccharomycetales</taxon>
        <taxon>Saccharomycetaceae</taxon>
        <taxon>Lachancea</taxon>
    </lineage>
</organism>
<keyword evidence="3" id="KW-1185">Reference proteome</keyword>
<feature type="compositionally biased region" description="Low complexity" evidence="1">
    <location>
        <begin position="665"/>
        <end position="694"/>
    </location>
</feature>
<protein>
    <submittedName>
        <fullName evidence="2">LADA_0G07250g1_1</fullName>
    </submittedName>
</protein>
<feature type="compositionally biased region" description="Polar residues" evidence="1">
    <location>
        <begin position="579"/>
        <end position="590"/>
    </location>
</feature>
<feature type="region of interest" description="Disordered" evidence="1">
    <location>
        <begin position="406"/>
        <end position="462"/>
    </location>
</feature>
<feature type="region of interest" description="Disordered" evidence="1">
    <location>
        <begin position="235"/>
        <end position="280"/>
    </location>
</feature>